<organism evidence="2 3">
    <name type="scientific">Pristionchus mayeri</name>
    <dbReference type="NCBI Taxonomy" id="1317129"/>
    <lineage>
        <taxon>Eukaryota</taxon>
        <taxon>Metazoa</taxon>
        <taxon>Ecdysozoa</taxon>
        <taxon>Nematoda</taxon>
        <taxon>Chromadorea</taxon>
        <taxon>Rhabditida</taxon>
        <taxon>Rhabditina</taxon>
        <taxon>Diplogasteromorpha</taxon>
        <taxon>Diplogasteroidea</taxon>
        <taxon>Neodiplogasteridae</taxon>
        <taxon>Pristionchus</taxon>
    </lineage>
</organism>
<dbReference type="Proteomes" id="UP001328107">
    <property type="component" value="Unassembled WGS sequence"/>
</dbReference>
<gene>
    <name evidence="2" type="ORF">PMAYCL1PPCAC_13623</name>
</gene>
<evidence type="ECO:0000313" key="3">
    <source>
        <dbReference type="Proteomes" id="UP001328107"/>
    </source>
</evidence>
<sequence>AWTGAWPDPDPDVLFLGGKKGSSSSSFGLRVSFTVTIAFFCLHSGTTGAATATVTAVGQPASIMTPHLPPLRTPRDRAPPIRSPCARNRPYPARARVRVLRNS</sequence>
<evidence type="ECO:0000256" key="1">
    <source>
        <dbReference type="SAM" id="MobiDB-lite"/>
    </source>
</evidence>
<evidence type="ECO:0000313" key="2">
    <source>
        <dbReference type="EMBL" id="GMR43428.1"/>
    </source>
</evidence>
<reference evidence="3" key="1">
    <citation type="submission" date="2022-10" db="EMBL/GenBank/DDBJ databases">
        <title>Genome assembly of Pristionchus species.</title>
        <authorList>
            <person name="Yoshida K."/>
            <person name="Sommer R.J."/>
        </authorList>
    </citation>
    <scope>NUCLEOTIDE SEQUENCE [LARGE SCALE GENOMIC DNA]</scope>
    <source>
        <strain evidence="3">RS5460</strain>
    </source>
</reference>
<proteinExistence type="predicted"/>
<dbReference type="EMBL" id="BTRK01000003">
    <property type="protein sequence ID" value="GMR43428.1"/>
    <property type="molecule type" value="Genomic_DNA"/>
</dbReference>
<feature type="non-terminal residue" evidence="2">
    <location>
        <position position="1"/>
    </location>
</feature>
<accession>A0AAN5C9X1</accession>
<comment type="caution">
    <text evidence="2">The sequence shown here is derived from an EMBL/GenBank/DDBJ whole genome shotgun (WGS) entry which is preliminary data.</text>
</comment>
<dbReference type="AlphaFoldDB" id="A0AAN5C9X1"/>
<protein>
    <submittedName>
        <fullName evidence="2">Uncharacterized protein</fullName>
    </submittedName>
</protein>
<feature type="region of interest" description="Disordered" evidence="1">
    <location>
        <begin position="65"/>
        <end position="88"/>
    </location>
</feature>
<keyword evidence="3" id="KW-1185">Reference proteome</keyword>
<name>A0AAN5C9X1_9BILA</name>